<dbReference type="EMBL" id="AYSA01000036">
    <property type="protein sequence ID" value="ESZ98723.1"/>
    <property type="molecule type" value="Genomic_DNA"/>
</dbReference>
<accession>W9CRK7</accession>
<keyword evidence="3" id="KW-1185">Reference proteome</keyword>
<gene>
    <name evidence="2" type="ORF">SBOR_0961</name>
</gene>
<comment type="caution">
    <text evidence="2">The sequence shown here is derived from an EMBL/GenBank/DDBJ whole genome shotgun (WGS) entry which is preliminary data.</text>
</comment>
<reference evidence="2" key="1">
    <citation type="journal article" date="2014" name="Genome Announc.">
        <title>Draft genome sequence of Sclerotinia borealis, a psychrophilic plant pathogenic fungus.</title>
        <authorList>
            <person name="Mardanov A.V."/>
            <person name="Beletsky A.V."/>
            <person name="Kadnikov V.V."/>
            <person name="Ignatov A.N."/>
            <person name="Ravin N.V."/>
        </authorList>
    </citation>
    <scope>NUCLEOTIDE SEQUENCE [LARGE SCALE GENOMIC DNA]</scope>
    <source>
        <strain evidence="2">F-4128</strain>
    </source>
</reference>
<organism evidence="2 3">
    <name type="scientific">Sclerotinia borealis (strain F-4128)</name>
    <dbReference type="NCBI Taxonomy" id="1432307"/>
    <lineage>
        <taxon>Eukaryota</taxon>
        <taxon>Fungi</taxon>
        <taxon>Dikarya</taxon>
        <taxon>Ascomycota</taxon>
        <taxon>Pezizomycotina</taxon>
        <taxon>Leotiomycetes</taxon>
        <taxon>Helotiales</taxon>
        <taxon>Sclerotiniaceae</taxon>
        <taxon>Sclerotinia</taxon>
    </lineage>
</organism>
<evidence type="ECO:0000313" key="3">
    <source>
        <dbReference type="Proteomes" id="UP000019487"/>
    </source>
</evidence>
<protein>
    <recommendedName>
        <fullName evidence="4">WSC domain-containing protein</fullName>
    </recommendedName>
</protein>
<evidence type="ECO:0000256" key="1">
    <source>
        <dbReference type="SAM" id="MobiDB-lite"/>
    </source>
</evidence>
<dbReference type="STRING" id="1432307.W9CRK7"/>
<evidence type="ECO:0000313" key="2">
    <source>
        <dbReference type="EMBL" id="ESZ98723.1"/>
    </source>
</evidence>
<feature type="compositionally biased region" description="Basic residues" evidence="1">
    <location>
        <begin position="120"/>
        <end position="135"/>
    </location>
</feature>
<dbReference type="Proteomes" id="UP000019487">
    <property type="component" value="Unassembled WGS sequence"/>
</dbReference>
<dbReference type="AlphaFoldDB" id="W9CRK7"/>
<feature type="region of interest" description="Disordered" evidence="1">
    <location>
        <begin position="116"/>
        <end position="135"/>
    </location>
</feature>
<name>W9CRK7_SCLBF</name>
<sequence>MIAHQAKLTQIQWLGYFNTHKRIDNCLNVNGTGQAERLPSMNNPTPKTQICCFDLNIVAITLSTTRVPVTGMPGDCIMPCDGNSAERCGGGASITLYQKCGADECTASSASTAVSTRSQSVKRSRRRRRLGFQMG</sequence>
<proteinExistence type="predicted"/>
<evidence type="ECO:0008006" key="4">
    <source>
        <dbReference type="Google" id="ProtNLM"/>
    </source>
</evidence>
<dbReference type="HOGENOM" id="CLU_1886949_0_0_1"/>